<dbReference type="EMBL" id="KY684093">
    <property type="protein sequence ID" value="ARF10025.1"/>
    <property type="molecule type" value="Genomic_DNA"/>
</dbReference>
<name>A0A1V0SE76_9VIRU</name>
<accession>A0A1V0SE76</accession>
<feature type="region of interest" description="Disordered" evidence="1">
    <location>
        <begin position="223"/>
        <end position="242"/>
    </location>
</feature>
<reference evidence="2" key="1">
    <citation type="journal article" date="2017" name="Science">
        <title>Giant viruses with an expanded complement of translation system components.</title>
        <authorList>
            <person name="Schulz F."/>
            <person name="Yutin N."/>
            <person name="Ivanova N.N."/>
            <person name="Ortega D.R."/>
            <person name="Lee T.K."/>
            <person name="Vierheilig J."/>
            <person name="Daims H."/>
            <person name="Horn M."/>
            <person name="Wagner M."/>
            <person name="Jensen G.J."/>
            <person name="Kyrpides N.C."/>
            <person name="Koonin E.V."/>
            <person name="Woyke T."/>
        </authorList>
    </citation>
    <scope>NUCLEOTIDE SEQUENCE</scope>
    <source>
        <strain evidence="2">ILV1</strain>
    </source>
</reference>
<proteinExistence type="predicted"/>
<organism evidence="2">
    <name type="scientific">Indivirus ILV1</name>
    <dbReference type="NCBI Taxonomy" id="1977633"/>
    <lineage>
        <taxon>Viruses</taxon>
        <taxon>Varidnaviria</taxon>
        <taxon>Bamfordvirae</taxon>
        <taxon>Nucleocytoviricota</taxon>
        <taxon>Megaviricetes</taxon>
        <taxon>Imitervirales</taxon>
        <taxon>Mimiviridae</taxon>
        <taxon>Klosneuvirinae</taxon>
        <taxon>Indivirus</taxon>
    </lineage>
</organism>
<sequence length="242" mass="29178">MSKICTGCKKEKPISEFHKKTVTRKGVKVMVPQPRCKECCLIIQREYRKKNAIAVKARAIIYRQKTKEHHSKVKKEWLKNNREKRNAYIRQYKKEKRLSDPRYKIYENTRKRIWKCMKNKSESSKSILGCTLDFYKEWLEYTFYDNMTWDNYGTEWHIDHVTPIKSFDEKTGVEYEKAFRWYNTRAMLVEDNLLKHDNIDEDIVIKHYEQLLEFNKIKEKQNMNGQSATKLPTKGEEGSTTR</sequence>
<protein>
    <submittedName>
        <fullName evidence="2">Uncharacterized protein</fullName>
    </submittedName>
</protein>
<evidence type="ECO:0000256" key="1">
    <source>
        <dbReference type="SAM" id="MobiDB-lite"/>
    </source>
</evidence>
<gene>
    <name evidence="2" type="ORF">Indivirus_9_2</name>
</gene>
<evidence type="ECO:0000313" key="2">
    <source>
        <dbReference type="EMBL" id="ARF10025.1"/>
    </source>
</evidence>
<feature type="compositionally biased region" description="Basic and acidic residues" evidence="1">
    <location>
        <begin position="233"/>
        <end position="242"/>
    </location>
</feature>